<dbReference type="SUPFAM" id="SSF54928">
    <property type="entry name" value="RNA-binding domain, RBD"/>
    <property type="match status" value="2"/>
</dbReference>
<keyword evidence="8" id="KW-1185">Reference proteome</keyword>
<comment type="subcellular location">
    <subcellularLocation>
        <location evidence="1">Cytoplasm</location>
    </subcellularLocation>
</comment>
<reference evidence="9" key="2">
    <citation type="submission" date="2023-11" db="UniProtKB">
        <authorList>
            <consortium name="WormBaseParasite"/>
        </authorList>
    </citation>
    <scope>IDENTIFICATION</scope>
</reference>
<keyword evidence="2" id="KW-0963">Cytoplasm</keyword>
<dbReference type="InterPro" id="IPR035979">
    <property type="entry name" value="RBD_domain_sf"/>
</dbReference>
<evidence type="ECO:0000259" key="7">
    <source>
        <dbReference type="PROSITE" id="PS50102"/>
    </source>
</evidence>
<evidence type="ECO:0000313" key="8">
    <source>
        <dbReference type="Proteomes" id="UP000050795"/>
    </source>
</evidence>
<dbReference type="GO" id="GO:0006417">
    <property type="term" value="P:regulation of translation"/>
    <property type="evidence" value="ECO:0007669"/>
    <property type="project" value="TreeGrafter"/>
</dbReference>
<dbReference type="GO" id="GO:0003729">
    <property type="term" value="F:mRNA binding"/>
    <property type="evidence" value="ECO:0007669"/>
    <property type="project" value="TreeGrafter"/>
</dbReference>
<evidence type="ECO:0000256" key="1">
    <source>
        <dbReference type="ARBA" id="ARBA00004496"/>
    </source>
</evidence>
<dbReference type="PANTHER" id="PTHR48032:SF18">
    <property type="entry name" value="RRM DOMAIN-CONTAINING PROTEIN"/>
    <property type="match status" value="1"/>
</dbReference>
<dbReference type="SMART" id="SM00360">
    <property type="entry name" value="RRM"/>
    <property type="match status" value="2"/>
</dbReference>
<feature type="region of interest" description="Disordered" evidence="6">
    <location>
        <begin position="352"/>
        <end position="404"/>
    </location>
</feature>
<accession>A0AA85J3B3</accession>
<evidence type="ECO:0000256" key="4">
    <source>
        <dbReference type="ARBA" id="ARBA00022884"/>
    </source>
</evidence>
<dbReference type="InterPro" id="IPR000504">
    <property type="entry name" value="RRM_dom"/>
</dbReference>
<evidence type="ECO:0000256" key="6">
    <source>
        <dbReference type="SAM" id="MobiDB-lite"/>
    </source>
</evidence>
<keyword evidence="4 5" id="KW-0694">RNA-binding</keyword>
<feature type="domain" description="RRM" evidence="7">
    <location>
        <begin position="97"/>
        <end position="174"/>
    </location>
</feature>
<dbReference type="CDD" id="cd12325">
    <property type="entry name" value="RRM1_hnRNPA_hnRNPD_like"/>
    <property type="match status" value="1"/>
</dbReference>
<name>A0AA85J3B3_TRIRE</name>
<sequence>MTDSDGNEIGKLFIGGLSQATNNGSLRLYFSRFGEIDDAIVMMDNKTGRSRGFGYVKYHECDSVTLALQAKPHIIDGKEVDAKQCNINMKGRNKRSLKIFVGGIGLEQDIESIKDYFKQFGHVTDVNLMMDTNKQRHRGFAFISFDDENVVKRLINLHYVNINNKQVEIKAMEPPNFNRKLINSNLINNSNNSNNHNNNTSTITQNPCSIIPPHIYHLPNHHHTSNSDILNCHDIYESTTNDPAYNFLTNSFTPIYSAHSHPLFSYHHHPSHHHHHQSSATGLQPFLHPNTMRRYYCFDQQNTNTSATSVNTTNTTNSSTSSNTNQFINNYSNFNSNLLPADQPFQSSPFIHQSFRTNPSSLRHPTGKSTTTSTHSPLSNSTVTTTIGTSTSNTTTPIITGNNPFSTMNGTQVTSKQQTYHHQSPMPLILTTNQFQPNLFNFQQSSSSSPSVYTIPCHFIPSHFIPFPSNSMLQQQSTLMNAHSGLICNDVFNTTNNTTVSSSATTSTVTDTTNTSNCTTFNNSNNNKKVVTNSSTEEQIISNDSLSRMTPVTIASKNMNASSTSGNNGTNAAGTPSLVATSTATTLNETIDTTDNNVSNNAVPPKSIDDDNFGILNNVQGGSITGEHIAFCAPNYNHLNYASNSLQSTNLPLTPYYALCSQYPTGVSNTPTGTSNLQVPINDNYNVGQIINNVNSNPSISVTNQGDNPLTNNDNQSLTNDVLLVDQKLNTTKCFCHPTIFIPNGIHTQTQSINQTPNLWNTPGNISSSGLFHSTFQPLTGWNFPLGSHIISPPFTHQTSHYHPYIPENQMTLHQNDMLNQWNQLPSTYNGNNITKSTSNDIDGSDLKDSITATAISSSSSLLSSSVSSLSSFSSSSTSTTLSPSLTTMHTVTGTTKTESTEVPTTTIIINSTTKSISSTSSIPTSDDVMTLNTGPKCNNKDIYLNDTMQNNFNRIMSAKPSGDNLEGLLVNNNNINQCINDNIFCFIKSPITDLTSTLIEPENNEVTKSWQNNNNNNLWTMPKVENLSQTLPHSSKLTTGTTTLNYPTSPQMIIQPIYNSYHHLSNEYVNGFLSNCDTQSGVNLNLTDGRESFSNVENNLNKLKLMNDNTVYLLSNNSMKTIINDNVKLPKKAVSEDNEKSSSPILSDLNENSSLTSLPPKEKTSAIPEKVEMTEKMSTSEDLSTNNIRGIGLNKNVIIGEECVDKTEQLHTKQFQNNNTDSISTHLPPNENEHEIDRGNISCIDKTYKEYECRSNTGATGDYPPNHHFVKNNYHHLL</sequence>
<dbReference type="Pfam" id="PF00076">
    <property type="entry name" value="RRM_1"/>
    <property type="match status" value="2"/>
</dbReference>
<evidence type="ECO:0000256" key="5">
    <source>
        <dbReference type="PROSITE-ProRule" id="PRU00176"/>
    </source>
</evidence>
<feature type="region of interest" description="Disordered" evidence="6">
    <location>
        <begin position="1135"/>
        <end position="1183"/>
    </location>
</feature>
<keyword evidence="3" id="KW-0677">Repeat</keyword>
<dbReference type="PANTHER" id="PTHR48032">
    <property type="entry name" value="RNA-BINDING PROTEIN MUSASHI HOMOLOG RBP6"/>
    <property type="match status" value="1"/>
</dbReference>
<organism evidence="8 9">
    <name type="scientific">Trichobilharzia regenti</name>
    <name type="common">Nasal bird schistosome</name>
    <dbReference type="NCBI Taxonomy" id="157069"/>
    <lineage>
        <taxon>Eukaryota</taxon>
        <taxon>Metazoa</taxon>
        <taxon>Spiralia</taxon>
        <taxon>Lophotrochozoa</taxon>
        <taxon>Platyhelminthes</taxon>
        <taxon>Trematoda</taxon>
        <taxon>Digenea</taxon>
        <taxon>Strigeidida</taxon>
        <taxon>Schistosomatoidea</taxon>
        <taxon>Schistosomatidae</taxon>
        <taxon>Trichobilharzia</taxon>
    </lineage>
</organism>
<feature type="compositionally biased region" description="Low complexity" evidence="6">
    <location>
        <begin position="379"/>
        <end position="404"/>
    </location>
</feature>
<dbReference type="WBParaSite" id="TREG1_122960.1">
    <property type="protein sequence ID" value="TREG1_122960.1"/>
    <property type="gene ID" value="TREG1_122960"/>
</dbReference>
<dbReference type="GO" id="GO:0005737">
    <property type="term" value="C:cytoplasm"/>
    <property type="evidence" value="ECO:0007669"/>
    <property type="project" value="UniProtKB-SubCell"/>
</dbReference>
<dbReference type="PROSITE" id="PS50102">
    <property type="entry name" value="RRM"/>
    <property type="match status" value="2"/>
</dbReference>
<feature type="compositionally biased region" description="Polar residues" evidence="6">
    <location>
        <begin position="352"/>
        <end position="378"/>
    </location>
</feature>
<evidence type="ECO:0000256" key="3">
    <source>
        <dbReference type="ARBA" id="ARBA00022737"/>
    </source>
</evidence>
<evidence type="ECO:0000313" key="9">
    <source>
        <dbReference type="WBParaSite" id="TREG1_122960.1"/>
    </source>
</evidence>
<feature type="compositionally biased region" description="Polar residues" evidence="6">
    <location>
        <begin position="1142"/>
        <end position="1158"/>
    </location>
</feature>
<protein>
    <recommendedName>
        <fullName evidence="7">RRM domain-containing protein</fullName>
    </recommendedName>
</protein>
<dbReference type="Proteomes" id="UP000050795">
    <property type="component" value="Unassembled WGS sequence"/>
</dbReference>
<dbReference type="Gene3D" id="3.30.70.330">
    <property type="match status" value="2"/>
</dbReference>
<dbReference type="AlphaFoldDB" id="A0AA85J3B3"/>
<evidence type="ECO:0000256" key="2">
    <source>
        <dbReference type="ARBA" id="ARBA00022490"/>
    </source>
</evidence>
<reference evidence="8" key="1">
    <citation type="submission" date="2022-06" db="EMBL/GenBank/DDBJ databases">
        <authorList>
            <person name="Berger JAMES D."/>
            <person name="Berger JAMES D."/>
        </authorList>
    </citation>
    <scope>NUCLEOTIDE SEQUENCE [LARGE SCALE GENOMIC DNA]</scope>
</reference>
<dbReference type="InterPro" id="IPR012677">
    <property type="entry name" value="Nucleotide-bd_a/b_plait_sf"/>
</dbReference>
<feature type="domain" description="RRM" evidence="7">
    <location>
        <begin position="10"/>
        <end position="92"/>
    </location>
</feature>
<proteinExistence type="predicted"/>
<feature type="compositionally biased region" description="Basic and acidic residues" evidence="6">
    <location>
        <begin position="1161"/>
        <end position="1180"/>
    </location>
</feature>